<protein>
    <recommendedName>
        <fullName evidence="5">DUF4175 family protein</fullName>
    </recommendedName>
</protein>
<dbReference type="Proteomes" id="UP000464178">
    <property type="component" value="Chromosome"/>
</dbReference>
<sequence>MVAALPPALEQRLVALVPRVRALRLARGASLCLLVAVAATALVLLLDTLFGLPANARAVFIAVWITGLGVLVWRLIVRPWQAEIRLADVADELAKRLPELSERLRTLVGDEYIETSDAVRAALAEDTARRARTVDFERAIPSHPVLLRVCGALLALLSFLMVAGLIPNSADRIKRVAMPWVRQPDAGIRVVVTSGEPVVRRGGPVTLTAFAEKIDNRALVRAPEGATLLFRNHPSGSEYRLPMIADDTGAFHVTRAEVPGDFEYRVQIGNTTSEWLRVAVLDAVELAEDTHIVVTPPAYAASWRKQTVAGFVNFDALGYSTVTLQLKFTHPAASAQLEWRHGEDKPEPISVELAPDHLSATATISVLGRKNSALRLVLLREENGRRLRSSHTVHARITHDKAPWVEQVSGVSPHPRTARPGTRIAIDLVARDDMNISSAVLEYATGPTDTPVTTVPIPLAPSGPARVTGHLDFDLAPLTHASGPIRFRIRVTDDRHLGADKLGPQETIYPVTGWSELRIAANAPPIEEQDILGQRDAIRTAAEAALRAVREAEELTRAVQADAIGHSTLAPDHTTRLNTVREKVVRAAEVLNDLARDAALTPELRALAATAREIADRDLKSTEEATHKIEADEAGRADTFATAIGHLGAAGTKLDALLTRNTNLARDRLDRAKLSALAADQLALAGAKADAKDALARQRELFARLKALLAESAPLRTAADGARSTEARRLAQALFEFSTQLRDLDAAARQTSIDAQATILERLTHDQESLTKRAAQLFVATDTAARLTGSAPPKIDDFRRVVDLAARGKTVEALTELERQTQALERIALEFDRWAADRIDPQKGAKQLALWQDDLRTRLNTATQTIPFDKLPESTRTAFRNEQKAIHTGLAQLALPPDAPTKSARDSATVHTGTANKNLAGTGAGAPAAMKLATDALNRLAEKTPPVADRLAKTLRAFEKLRPPQDTLANEIEQVLRGSEGQAATPVLLKKLAPLAERQRSLGPMISALDLPGLDERQARVVSAVALAVADLQVGAPFDIQASQLLVRRELDRLKLVLEGFVPPDAKVDELYRKLVALANALDAHGANLTTKLLEPAGPVVQDVQRQLERLTAPEAPALLNDARAAFLGFDSWFRNDTKPDEARRHIRAATNALEQLSGRLSGSETDLECVQRFAYNRRLAVARARELSDAKTPFNPPASDAAGRQLVREAEELVHTRVGVAGQLNKKRVLDLYARLRTKTEPDRLASDQKALAEALDELPAKMADVAALATSTGTSVPPAPPEIDTYLPSRAFAEALRGLVSQQHTLHDQLTSFAQALANRLRPASINPFPDLEASQRAIAADLLALAPEAGELKSQWKAAVSAADRLRVGDARGATKSAETAVDLLKQLERAGAGKPWGQRATDLAARQGTVLGAVTKLTGASNAATAQQIVRAKQLAARAAELAQALELSAKGSDPLDETTNVILETVTQAARAEKLLIEAVRKAEASEIREAAKLRADADARIRTAYTRISGAVPVGPTSASDLGVALRAAEVAMRSALVNLTSIPPTSAENATRAAADALGTASKSVNLSK</sequence>
<gene>
    <name evidence="3" type="ORF">SOIL9_62100</name>
</gene>
<dbReference type="RefSeq" id="WP_162666486.1">
    <property type="nucleotide sequence ID" value="NZ_LR593886.1"/>
</dbReference>
<feature type="compositionally biased region" description="Polar residues" evidence="1">
    <location>
        <begin position="909"/>
        <end position="919"/>
    </location>
</feature>
<accession>A0A6P2CUY1</accession>
<feature type="transmembrane region" description="Helical" evidence="2">
    <location>
        <begin position="31"/>
        <end position="52"/>
    </location>
</feature>
<organism evidence="3 4">
    <name type="scientific">Gemmata massiliana</name>
    <dbReference type="NCBI Taxonomy" id="1210884"/>
    <lineage>
        <taxon>Bacteria</taxon>
        <taxon>Pseudomonadati</taxon>
        <taxon>Planctomycetota</taxon>
        <taxon>Planctomycetia</taxon>
        <taxon>Gemmatales</taxon>
        <taxon>Gemmataceae</taxon>
        <taxon>Gemmata</taxon>
    </lineage>
</organism>
<evidence type="ECO:0008006" key="5">
    <source>
        <dbReference type="Google" id="ProtNLM"/>
    </source>
</evidence>
<feature type="transmembrane region" description="Helical" evidence="2">
    <location>
        <begin position="145"/>
        <end position="166"/>
    </location>
</feature>
<keyword evidence="4" id="KW-1185">Reference proteome</keyword>
<feature type="transmembrane region" description="Helical" evidence="2">
    <location>
        <begin position="58"/>
        <end position="77"/>
    </location>
</feature>
<keyword evidence="2" id="KW-1133">Transmembrane helix</keyword>
<evidence type="ECO:0000256" key="2">
    <source>
        <dbReference type="SAM" id="Phobius"/>
    </source>
</evidence>
<feature type="region of interest" description="Disordered" evidence="1">
    <location>
        <begin position="1555"/>
        <end position="1576"/>
    </location>
</feature>
<feature type="compositionally biased region" description="Low complexity" evidence="1">
    <location>
        <begin position="1557"/>
        <end position="1568"/>
    </location>
</feature>
<dbReference type="KEGG" id="gms:SOIL9_62100"/>
<name>A0A6P2CUY1_9BACT</name>
<evidence type="ECO:0000313" key="4">
    <source>
        <dbReference type="Proteomes" id="UP000464178"/>
    </source>
</evidence>
<proteinExistence type="predicted"/>
<evidence type="ECO:0000256" key="1">
    <source>
        <dbReference type="SAM" id="MobiDB-lite"/>
    </source>
</evidence>
<evidence type="ECO:0000313" key="3">
    <source>
        <dbReference type="EMBL" id="VTR91504.1"/>
    </source>
</evidence>
<feature type="region of interest" description="Disordered" evidence="1">
    <location>
        <begin position="895"/>
        <end position="922"/>
    </location>
</feature>
<keyword evidence="2" id="KW-0812">Transmembrane</keyword>
<reference evidence="3 4" key="1">
    <citation type="submission" date="2019-05" db="EMBL/GenBank/DDBJ databases">
        <authorList>
            <consortium name="Science for Life Laboratories"/>
        </authorList>
    </citation>
    <scope>NUCLEOTIDE SEQUENCE [LARGE SCALE GENOMIC DNA]</scope>
    <source>
        <strain evidence="3">Soil9</strain>
    </source>
</reference>
<dbReference type="EMBL" id="LR593886">
    <property type="protein sequence ID" value="VTR91504.1"/>
    <property type="molecule type" value="Genomic_DNA"/>
</dbReference>
<keyword evidence="2" id="KW-0472">Membrane</keyword>